<dbReference type="Proteomes" id="UP000479710">
    <property type="component" value="Unassembled WGS sequence"/>
</dbReference>
<name>A0A6G1FGX1_9ORYZ</name>
<gene>
    <name evidence="1" type="ORF">E2562_038981</name>
</gene>
<dbReference type="PANTHER" id="PTHR46398">
    <property type="entry name" value="ALPHA/BETA-HYDROLASES SUPERFAMILY PROTEIN"/>
    <property type="match status" value="1"/>
</dbReference>
<dbReference type="AlphaFoldDB" id="A0A6G1FGX1"/>
<comment type="caution">
    <text evidence="1">The sequence shown here is derived from an EMBL/GenBank/DDBJ whole genome shotgun (WGS) entry which is preliminary data.</text>
</comment>
<organism evidence="1 2">
    <name type="scientific">Oryza meyeriana var. granulata</name>
    <dbReference type="NCBI Taxonomy" id="110450"/>
    <lineage>
        <taxon>Eukaryota</taxon>
        <taxon>Viridiplantae</taxon>
        <taxon>Streptophyta</taxon>
        <taxon>Embryophyta</taxon>
        <taxon>Tracheophyta</taxon>
        <taxon>Spermatophyta</taxon>
        <taxon>Magnoliopsida</taxon>
        <taxon>Liliopsida</taxon>
        <taxon>Poales</taxon>
        <taxon>Poaceae</taxon>
        <taxon>BOP clade</taxon>
        <taxon>Oryzoideae</taxon>
        <taxon>Oryzeae</taxon>
        <taxon>Oryzinae</taxon>
        <taxon>Oryza</taxon>
        <taxon>Oryza meyeriana</taxon>
    </lineage>
</organism>
<accession>A0A6G1FGX1</accession>
<protein>
    <submittedName>
        <fullName evidence="1">Uncharacterized protein</fullName>
    </submittedName>
</protein>
<dbReference type="PANTHER" id="PTHR46398:SF8">
    <property type="entry name" value="FUNGAL LIPASE-LIKE DOMAIN-CONTAINING PROTEIN"/>
    <property type="match status" value="1"/>
</dbReference>
<dbReference type="OrthoDB" id="438440at2759"/>
<reference evidence="1 2" key="1">
    <citation type="submission" date="2019-11" db="EMBL/GenBank/DDBJ databases">
        <title>Whole genome sequence of Oryza granulata.</title>
        <authorList>
            <person name="Li W."/>
        </authorList>
    </citation>
    <scope>NUCLEOTIDE SEQUENCE [LARGE SCALE GENOMIC DNA]</scope>
    <source>
        <strain evidence="2">cv. Menghai</strain>
        <tissue evidence="1">Leaf</tissue>
    </source>
</reference>
<evidence type="ECO:0000313" key="1">
    <source>
        <dbReference type="EMBL" id="KAF0936166.1"/>
    </source>
</evidence>
<dbReference type="EMBL" id="SPHZ02000001">
    <property type="protein sequence ID" value="KAF0936166.1"/>
    <property type="molecule type" value="Genomic_DNA"/>
</dbReference>
<proteinExistence type="predicted"/>
<keyword evidence="2" id="KW-1185">Reference proteome</keyword>
<evidence type="ECO:0000313" key="2">
    <source>
        <dbReference type="Proteomes" id="UP000479710"/>
    </source>
</evidence>
<sequence>MEPGAVAAEPQYHLPHDRAHGEVMLAMRGLGLPRLEEYRMLLDAGGPKPFAGRHVHRRLQRAAVWLLNREEPCVCDLCASVGRCKTTGTVFVA</sequence>